<gene>
    <name evidence="2" type="ORF">PVK06_040077</name>
</gene>
<organism evidence="2 3">
    <name type="scientific">Gossypium arboreum</name>
    <name type="common">Tree cotton</name>
    <name type="synonym">Gossypium nanking</name>
    <dbReference type="NCBI Taxonomy" id="29729"/>
    <lineage>
        <taxon>Eukaryota</taxon>
        <taxon>Viridiplantae</taxon>
        <taxon>Streptophyta</taxon>
        <taxon>Embryophyta</taxon>
        <taxon>Tracheophyta</taxon>
        <taxon>Spermatophyta</taxon>
        <taxon>Magnoliopsida</taxon>
        <taxon>eudicotyledons</taxon>
        <taxon>Gunneridae</taxon>
        <taxon>Pentapetalae</taxon>
        <taxon>rosids</taxon>
        <taxon>malvids</taxon>
        <taxon>Malvales</taxon>
        <taxon>Malvaceae</taxon>
        <taxon>Malvoideae</taxon>
        <taxon>Gossypium</taxon>
    </lineage>
</organism>
<comment type="caution">
    <text evidence="2">The sequence shown here is derived from an EMBL/GenBank/DDBJ whole genome shotgun (WGS) entry which is preliminary data.</text>
</comment>
<accession>A0ABR0N4J5</accession>
<evidence type="ECO:0000256" key="1">
    <source>
        <dbReference type="SAM" id="MobiDB-lite"/>
    </source>
</evidence>
<feature type="compositionally biased region" description="Basic and acidic residues" evidence="1">
    <location>
        <begin position="75"/>
        <end position="88"/>
    </location>
</feature>
<protein>
    <submittedName>
        <fullName evidence="2">Uncharacterized protein</fullName>
    </submittedName>
</protein>
<feature type="compositionally biased region" description="Polar residues" evidence="1">
    <location>
        <begin position="103"/>
        <end position="113"/>
    </location>
</feature>
<sequence length="132" mass="14931">MKGDFTFERKISWKVKNTLQVSEASGECHELKPSEPSEPIESETDESSNNSKKEAVSVTKIEKAEFEEEPSNPKLIKEPKVSEPRKESNDDEPIVPSIDLELTNPSPTSSNTVKKSELSTMMDMMKFMHNQQ</sequence>
<keyword evidence="3" id="KW-1185">Reference proteome</keyword>
<dbReference type="EMBL" id="JARKNE010000011">
    <property type="protein sequence ID" value="KAK5785486.1"/>
    <property type="molecule type" value="Genomic_DNA"/>
</dbReference>
<feature type="compositionally biased region" description="Basic and acidic residues" evidence="1">
    <location>
        <begin position="26"/>
        <end position="35"/>
    </location>
</feature>
<reference evidence="2 3" key="1">
    <citation type="submission" date="2023-03" db="EMBL/GenBank/DDBJ databases">
        <title>WGS of Gossypium arboreum.</title>
        <authorList>
            <person name="Yu D."/>
        </authorList>
    </citation>
    <scope>NUCLEOTIDE SEQUENCE [LARGE SCALE GENOMIC DNA]</scope>
    <source>
        <tissue evidence="2">Leaf</tissue>
    </source>
</reference>
<evidence type="ECO:0000313" key="2">
    <source>
        <dbReference type="EMBL" id="KAK5785486.1"/>
    </source>
</evidence>
<feature type="compositionally biased region" description="Basic and acidic residues" evidence="1">
    <location>
        <begin position="51"/>
        <end position="64"/>
    </location>
</feature>
<proteinExistence type="predicted"/>
<feature type="region of interest" description="Disordered" evidence="1">
    <location>
        <begin position="22"/>
        <end position="116"/>
    </location>
</feature>
<dbReference type="Proteomes" id="UP001358586">
    <property type="component" value="Chromosome 11"/>
</dbReference>
<evidence type="ECO:0000313" key="3">
    <source>
        <dbReference type="Proteomes" id="UP001358586"/>
    </source>
</evidence>
<name>A0ABR0N4J5_GOSAR</name>